<dbReference type="InterPro" id="IPR019421">
    <property type="entry name" value="7TM_GPCR_serpentine_rcpt_Srd"/>
</dbReference>
<feature type="non-terminal residue" evidence="7">
    <location>
        <position position="1"/>
    </location>
</feature>
<reference evidence="8" key="1">
    <citation type="submission" date="2022-10" db="EMBL/GenBank/DDBJ databases">
        <title>Genome assembly of Pristionchus species.</title>
        <authorList>
            <person name="Yoshida K."/>
            <person name="Sommer R.J."/>
        </authorList>
    </citation>
    <scope>NUCLEOTIDE SEQUENCE [LARGE SCALE GENOMIC DNA]</scope>
    <source>
        <strain evidence="8">RS5460</strain>
    </source>
</reference>
<comment type="caution">
    <text evidence="7">The sequence shown here is derived from an EMBL/GenBank/DDBJ whole genome shotgun (WGS) entry which is preliminary data.</text>
</comment>
<sequence>QIQLYIVLVSFIVRLQIMKNRKPSDRSIIVHLAMLSCPVPAVILVLFLRSRSDDSIVRDILLNRFPEYASHNDTIFGFADVRIASMSIALTLMIIAIIPLYFIILILRMKILECLSDSHAYLSERTKSMHSQFVKMLTLQCAISPIVFLTTLVPMELEHFEVIRHPIVEAMINVVSA</sequence>
<keyword evidence="5 6" id="KW-0472">Membrane</keyword>
<keyword evidence="3 6" id="KW-0812">Transmembrane</keyword>
<keyword evidence="8" id="KW-1185">Reference proteome</keyword>
<dbReference type="Pfam" id="PF10317">
    <property type="entry name" value="7TM_GPCR_Srd"/>
    <property type="match status" value="1"/>
</dbReference>
<dbReference type="Proteomes" id="UP001328107">
    <property type="component" value="Unassembled WGS sequence"/>
</dbReference>
<evidence type="ECO:0008006" key="9">
    <source>
        <dbReference type="Google" id="ProtNLM"/>
    </source>
</evidence>
<evidence type="ECO:0000313" key="7">
    <source>
        <dbReference type="EMBL" id="GMR46436.1"/>
    </source>
</evidence>
<name>A0AAN5CL79_9BILA</name>
<evidence type="ECO:0000256" key="4">
    <source>
        <dbReference type="ARBA" id="ARBA00022989"/>
    </source>
</evidence>
<accession>A0AAN5CL79</accession>
<feature type="transmembrane region" description="Helical" evidence="6">
    <location>
        <begin position="83"/>
        <end position="107"/>
    </location>
</feature>
<comment type="subcellular location">
    <subcellularLocation>
        <location evidence="1">Membrane</location>
        <topology evidence="1">Multi-pass membrane protein</topology>
    </subcellularLocation>
</comment>
<organism evidence="7 8">
    <name type="scientific">Pristionchus mayeri</name>
    <dbReference type="NCBI Taxonomy" id="1317129"/>
    <lineage>
        <taxon>Eukaryota</taxon>
        <taxon>Metazoa</taxon>
        <taxon>Ecdysozoa</taxon>
        <taxon>Nematoda</taxon>
        <taxon>Chromadorea</taxon>
        <taxon>Rhabditida</taxon>
        <taxon>Rhabditina</taxon>
        <taxon>Diplogasteromorpha</taxon>
        <taxon>Diplogasteroidea</taxon>
        <taxon>Neodiplogasteridae</taxon>
        <taxon>Pristionchus</taxon>
    </lineage>
</organism>
<feature type="transmembrane region" description="Helical" evidence="6">
    <location>
        <begin position="28"/>
        <end position="48"/>
    </location>
</feature>
<protein>
    <recommendedName>
        <fullName evidence="9">G protein-coupled receptor</fullName>
    </recommendedName>
</protein>
<dbReference type="GO" id="GO:0016020">
    <property type="term" value="C:membrane"/>
    <property type="evidence" value="ECO:0007669"/>
    <property type="project" value="UniProtKB-SubCell"/>
</dbReference>
<dbReference type="PANTHER" id="PTHR22945">
    <property type="entry name" value="SERPENTINE RECEPTOR, CLASS D DELTA"/>
    <property type="match status" value="1"/>
</dbReference>
<dbReference type="AlphaFoldDB" id="A0AAN5CL79"/>
<evidence type="ECO:0000256" key="1">
    <source>
        <dbReference type="ARBA" id="ARBA00004141"/>
    </source>
</evidence>
<evidence type="ECO:0000256" key="6">
    <source>
        <dbReference type="SAM" id="Phobius"/>
    </source>
</evidence>
<comment type="similarity">
    <text evidence="2">Belongs to the nematode receptor-like protein srd family.</text>
</comment>
<evidence type="ECO:0000256" key="5">
    <source>
        <dbReference type="ARBA" id="ARBA00023136"/>
    </source>
</evidence>
<dbReference type="EMBL" id="BTRK01000004">
    <property type="protein sequence ID" value="GMR46436.1"/>
    <property type="molecule type" value="Genomic_DNA"/>
</dbReference>
<dbReference type="InterPro" id="IPR050920">
    <property type="entry name" value="Nematode_rcpt-like_delta"/>
</dbReference>
<evidence type="ECO:0000313" key="8">
    <source>
        <dbReference type="Proteomes" id="UP001328107"/>
    </source>
</evidence>
<evidence type="ECO:0000256" key="2">
    <source>
        <dbReference type="ARBA" id="ARBA00009166"/>
    </source>
</evidence>
<dbReference type="PANTHER" id="PTHR22945:SF40">
    <property type="entry name" value="SERPENTINE RECEPTOR, CLASS D (DELTA)-RELATED"/>
    <property type="match status" value="1"/>
</dbReference>
<keyword evidence="4 6" id="KW-1133">Transmembrane helix</keyword>
<gene>
    <name evidence="7" type="ORF">PMAYCL1PPCAC_16631</name>
</gene>
<proteinExistence type="inferred from homology"/>
<evidence type="ECO:0000256" key="3">
    <source>
        <dbReference type="ARBA" id="ARBA00022692"/>
    </source>
</evidence>